<keyword evidence="1" id="KW-0812">Transmembrane</keyword>
<accession>A0ABX2DGU1</accession>
<proteinExistence type="predicted"/>
<evidence type="ECO:0000256" key="1">
    <source>
        <dbReference type="SAM" id="Phobius"/>
    </source>
</evidence>
<gene>
    <name evidence="2" type="ORF">HQN85_15615</name>
</gene>
<feature type="transmembrane region" description="Helical" evidence="1">
    <location>
        <begin position="6"/>
        <end position="24"/>
    </location>
</feature>
<name>A0ABX2DGU1_9SPHI</name>
<keyword evidence="3" id="KW-1185">Reference proteome</keyword>
<dbReference type="EMBL" id="JABMKV010000005">
    <property type="protein sequence ID" value="NQX33165.1"/>
    <property type="molecule type" value="Genomic_DNA"/>
</dbReference>
<dbReference type="RefSeq" id="WP_173274010.1">
    <property type="nucleotide sequence ID" value="NZ_JABMKV010000005.1"/>
</dbReference>
<protein>
    <submittedName>
        <fullName evidence="2">DKNYY domain-containing protein</fullName>
    </submittedName>
</protein>
<evidence type="ECO:0000313" key="2">
    <source>
        <dbReference type="EMBL" id="NQX33165.1"/>
    </source>
</evidence>
<sequence>MFYKPITLKFFIAIMGLFSIFSLFTRCKPKSNYYISNGQWYFKEALVKGAEINSFTALNDVFAVDQSSGYYRGEEIENSDGSTFIALDNYYAKDTNQVYYCETYRKGQEYYLYTHNTILRLPSAATDSFCSVGEGYAKDNQSVYFKGKSFEVADPIHFKLLGLDFAKDGIQGYYACKKIKGSSASSFTVISEHYAKDDSSVWYVERDYTDQSVYISRLNIADPGSFAVQALGYSKDEKHIFYRDSLMRRADVKSFQPVEGKAYDAQDSRNDYLEGKKIGRNKN</sequence>
<organism evidence="2 3">
    <name type="scientific">Pedobacter boryungensis</name>
    <dbReference type="NCBI Taxonomy" id="869962"/>
    <lineage>
        <taxon>Bacteria</taxon>
        <taxon>Pseudomonadati</taxon>
        <taxon>Bacteroidota</taxon>
        <taxon>Sphingobacteriia</taxon>
        <taxon>Sphingobacteriales</taxon>
        <taxon>Sphingobacteriaceae</taxon>
        <taxon>Pedobacter</taxon>
    </lineage>
</organism>
<comment type="caution">
    <text evidence="2">The sequence shown here is derived from an EMBL/GenBank/DDBJ whole genome shotgun (WGS) entry which is preliminary data.</text>
</comment>
<dbReference type="Proteomes" id="UP000762110">
    <property type="component" value="Unassembled WGS sequence"/>
</dbReference>
<reference evidence="2 3" key="1">
    <citation type="submission" date="2020-05" db="EMBL/GenBank/DDBJ databases">
        <title>Description of Pedobacter foliorum sp. nov.</title>
        <authorList>
            <person name="Qi S."/>
            <person name="Carlier A."/>
            <person name="Cnockaert M."/>
            <person name="Vandamme P."/>
        </authorList>
    </citation>
    <scope>NUCLEOTIDE SEQUENCE [LARGE SCALE GENOMIC DNA]</scope>
    <source>
        <strain evidence="2 3">LMG 31300</strain>
    </source>
</reference>
<dbReference type="Pfam" id="PF13644">
    <property type="entry name" value="DKNYY"/>
    <property type="match status" value="1"/>
</dbReference>
<keyword evidence="1" id="KW-1133">Transmembrane helix</keyword>
<keyword evidence="1" id="KW-0472">Membrane</keyword>
<evidence type="ECO:0000313" key="3">
    <source>
        <dbReference type="Proteomes" id="UP000762110"/>
    </source>
</evidence>
<dbReference type="InterPro" id="IPR027375">
    <property type="entry name" value="DKNYY"/>
</dbReference>